<evidence type="ECO:0000256" key="10">
    <source>
        <dbReference type="SAM" id="Phobius"/>
    </source>
</evidence>
<evidence type="ECO:0000256" key="3">
    <source>
        <dbReference type="ARBA" id="ARBA00012438"/>
    </source>
</evidence>
<dbReference type="OrthoDB" id="9770795at2"/>
<dbReference type="InterPro" id="IPR036890">
    <property type="entry name" value="HATPase_C_sf"/>
</dbReference>
<feature type="domain" description="Response regulatory" evidence="12">
    <location>
        <begin position="527"/>
        <end position="640"/>
    </location>
</feature>
<dbReference type="SUPFAM" id="SSF47384">
    <property type="entry name" value="Homodimeric domain of signal transducing histidine kinase"/>
    <property type="match status" value="1"/>
</dbReference>
<comment type="catalytic activity">
    <reaction evidence="1">
        <text>ATP + protein L-histidine = ADP + protein N-phospho-L-histidine.</text>
        <dbReference type="EC" id="2.7.13.3"/>
    </reaction>
</comment>
<dbReference type="Proteomes" id="UP000193450">
    <property type="component" value="Chromosome"/>
</dbReference>
<dbReference type="STRING" id="716816.BST96_15125"/>
<dbReference type="Gene3D" id="1.10.287.130">
    <property type="match status" value="1"/>
</dbReference>
<keyword evidence="7" id="KW-0902">Two-component regulatory system</keyword>
<evidence type="ECO:0000259" key="12">
    <source>
        <dbReference type="PROSITE" id="PS50110"/>
    </source>
</evidence>
<dbReference type="PROSITE" id="PS50885">
    <property type="entry name" value="HAMP"/>
    <property type="match status" value="1"/>
</dbReference>
<evidence type="ECO:0000256" key="6">
    <source>
        <dbReference type="ARBA" id="ARBA00022777"/>
    </source>
</evidence>
<dbReference type="InterPro" id="IPR003660">
    <property type="entry name" value="HAMP_dom"/>
</dbReference>
<dbReference type="InterPro" id="IPR036097">
    <property type="entry name" value="HisK_dim/P_sf"/>
</dbReference>
<keyword evidence="10" id="KW-0472">Membrane</keyword>
<dbReference type="AlphaFoldDB" id="A0A1X9NBA9"/>
<dbReference type="PRINTS" id="PR00344">
    <property type="entry name" value="BCTRLSENSOR"/>
</dbReference>
<dbReference type="SUPFAM" id="SSF52172">
    <property type="entry name" value="CheY-like"/>
    <property type="match status" value="1"/>
</dbReference>
<dbReference type="CDD" id="cd16922">
    <property type="entry name" value="HATPase_EvgS-ArcB-TorS-like"/>
    <property type="match status" value="1"/>
</dbReference>
<keyword evidence="6" id="KW-0418">Kinase</keyword>
<dbReference type="Pfam" id="PF00512">
    <property type="entry name" value="HisKA"/>
    <property type="match status" value="1"/>
</dbReference>
<dbReference type="PANTHER" id="PTHR43047">
    <property type="entry name" value="TWO-COMPONENT HISTIDINE PROTEIN KINASE"/>
    <property type="match status" value="1"/>
</dbReference>
<evidence type="ECO:0000256" key="9">
    <source>
        <dbReference type="SAM" id="Coils"/>
    </source>
</evidence>
<dbReference type="CDD" id="cd06225">
    <property type="entry name" value="HAMP"/>
    <property type="match status" value="1"/>
</dbReference>
<keyword evidence="15" id="KW-1185">Reference proteome</keyword>
<evidence type="ECO:0000259" key="11">
    <source>
        <dbReference type="PROSITE" id="PS50109"/>
    </source>
</evidence>
<dbReference type="SMART" id="SM00304">
    <property type="entry name" value="HAMP"/>
    <property type="match status" value="1"/>
</dbReference>
<evidence type="ECO:0000259" key="13">
    <source>
        <dbReference type="PROSITE" id="PS50885"/>
    </source>
</evidence>
<dbReference type="SMART" id="SM00448">
    <property type="entry name" value="REC"/>
    <property type="match status" value="1"/>
</dbReference>
<dbReference type="InterPro" id="IPR011006">
    <property type="entry name" value="CheY-like_superfamily"/>
</dbReference>
<dbReference type="Pfam" id="PF00072">
    <property type="entry name" value="Response_reg"/>
    <property type="match status" value="1"/>
</dbReference>
<dbReference type="GO" id="GO:0000155">
    <property type="term" value="F:phosphorelay sensor kinase activity"/>
    <property type="evidence" value="ECO:0007669"/>
    <property type="project" value="InterPro"/>
</dbReference>
<dbReference type="Gene3D" id="6.10.340.10">
    <property type="match status" value="1"/>
</dbReference>
<dbReference type="EMBL" id="CP019343">
    <property type="protein sequence ID" value="ARN75328.1"/>
    <property type="molecule type" value="Genomic_DNA"/>
</dbReference>
<name>A0A1X9NBA9_9GAMM</name>
<dbReference type="SMART" id="SM00387">
    <property type="entry name" value="HATPase_c"/>
    <property type="match status" value="1"/>
</dbReference>
<feature type="domain" description="Histidine kinase" evidence="11">
    <location>
        <begin position="280"/>
        <end position="504"/>
    </location>
</feature>
<dbReference type="SUPFAM" id="SSF158472">
    <property type="entry name" value="HAMP domain-like"/>
    <property type="match status" value="1"/>
</dbReference>
<proteinExistence type="predicted"/>
<dbReference type="InterPro" id="IPR001789">
    <property type="entry name" value="Sig_transdc_resp-reg_receiver"/>
</dbReference>
<comment type="subcellular location">
    <subcellularLocation>
        <location evidence="2">Membrane</location>
    </subcellularLocation>
</comment>
<organism evidence="14 15">
    <name type="scientific">Oceanicoccus sagamiensis</name>
    <dbReference type="NCBI Taxonomy" id="716816"/>
    <lineage>
        <taxon>Bacteria</taxon>
        <taxon>Pseudomonadati</taxon>
        <taxon>Pseudomonadota</taxon>
        <taxon>Gammaproteobacteria</taxon>
        <taxon>Cellvibrionales</taxon>
        <taxon>Spongiibacteraceae</taxon>
        <taxon>Oceanicoccus</taxon>
    </lineage>
</organism>
<reference evidence="14 15" key="1">
    <citation type="submission" date="2016-11" db="EMBL/GenBank/DDBJ databases">
        <title>Trade-off between light-utilization and light-protection in marine flavobacteria.</title>
        <authorList>
            <person name="Kumagai Y."/>
        </authorList>
    </citation>
    <scope>NUCLEOTIDE SEQUENCE [LARGE SCALE GENOMIC DNA]</scope>
    <source>
        <strain evidence="14 15">NBRC 107125</strain>
    </source>
</reference>
<dbReference type="PROSITE" id="PS50109">
    <property type="entry name" value="HIS_KIN"/>
    <property type="match status" value="1"/>
</dbReference>
<feature type="domain" description="HAMP" evidence="13">
    <location>
        <begin position="206"/>
        <end position="258"/>
    </location>
</feature>
<evidence type="ECO:0000256" key="8">
    <source>
        <dbReference type="PROSITE-ProRule" id="PRU00169"/>
    </source>
</evidence>
<feature type="coiled-coil region" evidence="9">
    <location>
        <begin position="246"/>
        <end position="273"/>
    </location>
</feature>
<evidence type="ECO:0000256" key="5">
    <source>
        <dbReference type="ARBA" id="ARBA00022679"/>
    </source>
</evidence>
<protein>
    <recommendedName>
        <fullName evidence="3">histidine kinase</fullName>
        <ecNumber evidence="3">2.7.13.3</ecNumber>
    </recommendedName>
</protein>
<evidence type="ECO:0000256" key="7">
    <source>
        <dbReference type="ARBA" id="ARBA00023012"/>
    </source>
</evidence>
<evidence type="ECO:0000313" key="14">
    <source>
        <dbReference type="EMBL" id="ARN75328.1"/>
    </source>
</evidence>
<dbReference type="FunFam" id="3.30.565.10:FF:000010">
    <property type="entry name" value="Sensor histidine kinase RcsC"/>
    <property type="match status" value="1"/>
</dbReference>
<evidence type="ECO:0000256" key="1">
    <source>
        <dbReference type="ARBA" id="ARBA00000085"/>
    </source>
</evidence>
<dbReference type="InterPro" id="IPR003661">
    <property type="entry name" value="HisK_dim/P_dom"/>
</dbReference>
<dbReference type="SUPFAM" id="SSF55874">
    <property type="entry name" value="ATPase domain of HSP90 chaperone/DNA topoisomerase II/histidine kinase"/>
    <property type="match status" value="1"/>
</dbReference>
<feature type="modified residue" description="4-aspartylphosphate" evidence="8">
    <location>
        <position position="576"/>
    </location>
</feature>
<evidence type="ECO:0000256" key="2">
    <source>
        <dbReference type="ARBA" id="ARBA00004370"/>
    </source>
</evidence>
<keyword evidence="5" id="KW-0808">Transferase</keyword>
<evidence type="ECO:0000313" key="15">
    <source>
        <dbReference type="Proteomes" id="UP000193450"/>
    </source>
</evidence>
<sequence>MSLRERLTLSIIIILILFSINVGTDSWSNSTRNASLLQLRQAVTGQLQASAVKQNLDDLHKAILLLSSLRSTLNEKLTPQETAQALSEITALQAEMKQLGLTTQDPTLNPYKVLNSSFLELIPLWKDFYRSYNNDSYNHYEDSDYRELVFKQVINDLEYLKKKQIQVADRQAIEIEEIESLTNNITFTVFFSSIILTIGLGFFLIRYTGNAFKQLKKGTIIIGGGDLDYRIPLKNRDEVGEVAEAFNAMSAKLQNAVAEVHQAKENADQANRAKSSFLANMSHELRTPLNAIIGYSEMMLEDIELEDISIEDQNKDLQKILTAGRHLLNQINDVLDFSKIETGKMTIYNEEFDSAAILKEVISTISPLAQKGNNSLSFDTGGNLPLLNNDITKFRQIFFNLLSNACKFTQSGHISLNAEYDTSSTPPLIRFTVADNGIGMTEDQAKIVFDAFTQADSSTTRRFGGTGLGLALCKQYCDLMGATINVVSSIKTGTRFTVEFIADSTSSDTQEEIVDSLPLQKGSAKTTILVIDDDPVALALTERFLHRGDFNIILSDSGKEGIQLAEQKSPDIILLDLMMPGIDGWTVLSVLKENIHTQNIPIILLSMLDEQNLGLEMGAVDYLRKPVDWDKLSDALEQLTPETQQGSIVLIDKKSTQRDVLINTLNRNGWQVNTCDSADSAALFFEQETVSGLLLSAAIFQQDDQPDIDKWLENIKSEIADGTPIIVIANNEPELKGRTEDITYLLRQGFNTNDIIATLNEQARANS</sequence>
<dbReference type="GO" id="GO:0009927">
    <property type="term" value="F:histidine phosphotransfer kinase activity"/>
    <property type="evidence" value="ECO:0007669"/>
    <property type="project" value="TreeGrafter"/>
</dbReference>
<keyword evidence="9" id="KW-0175">Coiled coil</keyword>
<dbReference type="CDD" id="cd00082">
    <property type="entry name" value="HisKA"/>
    <property type="match status" value="1"/>
</dbReference>
<evidence type="ECO:0000256" key="4">
    <source>
        <dbReference type="ARBA" id="ARBA00022553"/>
    </source>
</evidence>
<keyword evidence="4 8" id="KW-0597">Phosphoprotein</keyword>
<dbReference type="KEGG" id="osg:BST96_15125"/>
<dbReference type="Gene3D" id="3.40.50.2300">
    <property type="match status" value="1"/>
</dbReference>
<dbReference type="Gene3D" id="3.30.565.10">
    <property type="entry name" value="Histidine kinase-like ATPase, C-terminal domain"/>
    <property type="match status" value="1"/>
</dbReference>
<dbReference type="InterPro" id="IPR004358">
    <property type="entry name" value="Sig_transdc_His_kin-like_C"/>
</dbReference>
<dbReference type="PANTHER" id="PTHR43047:SF72">
    <property type="entry name" value="OSMOSENSING HISTIDINE PROTEIN KINASE SLN1"/>
    <property type="match status" value="1"/>
</dbReference>
<gene>
    <name evidence="14" type="ORF">BST96_15125</name>
</gene>
<accession>A0A1X9NBA9</accession>
<feature type="transmembrane region" description="Helical" evidence="10">
    <location>
        <begin position="185"/>
        <end position="207"/>
    </location>
</feature>
<keyword evidence="10" id="KW-0812">Transmembrane</keyword>
<dbReference type="InterPro" id="IPR005467">
    <property type="entry name" value="His_kinase_dom"/>
</dbReference>
<keyword evidence="10" id="KW-1133">Transmembrane helix</keyword>
<dbReference type="EC" id="2.7.13.3" evidence="3"/>
<dbReference type="Pfam" id="PF00672">
    <property type="entry name" value="HAMP"/>
    <property type="match status" value="1"/>
</dbReference>
<dbReference type="PROSITE" id="PS50110">
    <property type="entry name" value="RESPONSE_REGULATORY"/>
    <property type="match status" value="1"/>
</dbReference>
<dbReference type="SMART" id="SM00388">
    <property type="entry name" value="HisKA"/>
    <property type="match status" value="1"/>
</dbReference>
<dbReference type="InterPro" id="IPR003594">
    <property type="entry name" value="HATPase_dom"/>
</dbReference>
<dbReference type="GO" id="GO:0005886">
    <property type="term" value="C:plasma membrane"/>
    <property type="evidence" value="ECO:0007669"/>
    <property type="project" value="TreeGrafter"/>
</dbReference>
<dbReference type="RefSeq" id="WP_085759503.1">
    <property type="nucleotide sequence ID" value="NZ_CP019343.1"/>
</dbReference>
<dbReference type="Pfam" id="PF02518">
    <property type="entry name" value="HATPase_c"/>
    <property type="match status" value="1"/>
</dbReference>